<proteinExistence type="predicted"/>
<accession>A0ABZ2NCP3</accession>
<name>A0ABZ2NCP3_9BACI</name>
<keyword evidence="3" id="KW-1185">Reference proteome</keyword>
<dbReference type="RefSeq" id="WP_338754908.1">
    <property type="nucleotide sequence ID" value="NZ_CP147406.1"/>
</dbReference>
<organism evidence="2 3">
    <name type="scientific">Bacillus kandeliae</name>
    <dbReference type="NCBI Taxonomy" id="3129297"/>
    <lineage>
        <taxon>Bacteria</taxon>
        <taxon>Bacillati</taxon>
        <taxon>Bacillota</taxon>
        <taxon>Bacilli</taxon>
        <taxon>Bacillales</taxon>
        <taxon>Bacillaceae</taxon>
        <taxon>Bacillus</taxon>
    </lineage>
</organism>
<protein>
    <submittedName>
        <fullName evidence="2">AbrB/MazE/SpoVT family DNA-binding domain-containing protein</fullName>
    </submittedName>
</protein>
<gene>
    <name evidence="2" type="ORF">WDJ61_18745</name>
</gene>
<keyword evidence="2" id="KW-0238">DNA-binding</keyword>
<evidence type="ECO:0000259" key="1">
    <source>
        <dbReference type="SMART" id="SM00966"/>
    </source>
</evidence>
<evidence type="ECO:0000313" key="2">
    <source>
        <dbReference type="EMBL" id="WXB95017.1"/>
    </source>
</evidence>
<dbReference type="InterPro" id="IPR007159">
    <property type="entry name" value="SpoVT-AbrB_dom"/>
</dbReference>
<dbReference type="InterPro" id="IPR039052">
    <property type="entry name" value="Antitox_PemI-like"/>
</dbReference>
<geneLocation type="plasmid" evidence="2 3">
    <name>unnamed2</name>
</geneLocation>
<dbReference type="InterPro" id="IPR037914">
    <property type="entry name" value="SpoVT-AbrB_sf"/>
</dbReference>
<dbReference type="PANTHER" id="PTHR40516">
    <property type="entry name" value="ANTITOXIN CHPS-RELATED"/>
    <property type="match status" value="1"/>
</dbReference>
<keyword evidence="2" id="KW-0614">Plasmid</keyword>
<dbReference type="Gene3D" id="2.10.260.10">
    <property type="match status" value="1"/>
</dbReference>
<dbReference type="GO" id="GO:0003677">
    <property type="term" value="F:DNA binding"/>
    <property type="evidence" value="ECO:0007669"/>
    <property type="project" value="UniProtKB-KW"/>
</dbReference>
<dbReference type="PANTHER" id="PTHR40516:SF1">
    <property type="entry name" value="ANTITOXIN CHPS-RELATED"/>
    <property type="match status" value="1"/>
</dbReference>
<sequence>MDLQESKEERVEAMAMPTTVQKWGNSLAVRIPKDIAKRVEIEQGSEMEIRVVGKDGIQLVPKKKKYTLQELLAQCKPEDRHDEINVGSEGKELI</sequence>
<reference evidence="2 3" key="1">
    <citation type="submission" date="2024-02" db="EMBL/GenBank/DDBJ databases">
        <title>Seven novel Bacillus-like species.</title>
        <authorList>
            <person name="Liu G."/>
        </authorList>
    </citation>
    <scope>NUCLEOTIDE SEQUENCE [LARGE SCALE GENOMIC DNA]</scope>
    <source>
        <strain evidence="2 3">FJAT-52991</strain>
        <plasmid evidence="2 3">unnamed2</plasmid>
    </source>
</reference>
<dbReference type="SUPFAM" id="SSF89447">
    <property type="entry name" value="AbrB/MazE/MraZ-like"/>
    <property type="match status" value="1"/>
</dbReference>
<dbReference type="Proteomes" id="UP001387364">
    <property type="component" value="Plasmid unnamed2"/>
</dbReference>
<dbReference type="SMART" id="SM00966">
    <property type="entry name" value="SpoVT_AbrB"/>
    <property type="match status" value="1"/>
</dbReference>
<dbReference type="Pfam" id="PF04014">
    <property type="entry name" value="MazE_antitoxin"/>
    <property type="match status" value="1"/>
</dbReference>
<evidence type="ECO:0000313" key="3">
    <source>
        <dbReference type="Proteomes" id="UP001387364"/>
    </source>
</evidence>
<feature type="domain" description="SpoVT-AbrB" evidence="1">
    <location>
        <begin position="21"/>
        <end position="67"/>
    </location>
</feature>
<dbReference type="EMBL" id="CP147406">
    <property type="protein sequence ID" value="WXB95017.1"/>
    <property type="molecule type" value="Genomic_DNA"/>
</dbReference>